<organism evidence="2 3">
    <name type="scientific">Colocasia esculenta</name>
    <name type="common">Wild taro</name>
    <name type="synonym">Arum esculentum</name>
    <dbReference type="NCBI Taxonomy" id="4460"/>
    <lineage>
        <taxon>Eukaryota</taxon>
        <taxon>Viridiplantae</taxon>
        <taxon>Streptophyta</taxon>
        <taxon>Embryophyta</taxon>
        <taxon>Tracheophyta</taxon>
        <taxon>Spermatophyta</taxon>
        <taxon>Magnoliopsida</taxon>
        <taxon>Liliopsida</taxon>
        <taxon>Araceae</taxon>
        <taxon>Aroideae</taxon>
        <taxon>Colocasieae</taxon>
        <taxon>Colocasia</taxon>
    </lineage>
</organism>
<dbReference type="OrthoDB" id="6359943at2759"/>
<evidence type="ECO:0000256" key="1">
    <source>
        <dbReference type="SAM" id="MobiDB-lite"/>
    </source>
</evidence>
<evidence type="ECO:0000313" key="3">
    <source>
        <dbReference type="Proteomes" id="UP000652761"/>
    </source>
</evidence>
<name>A0A843WJH8_COLES</name>
<evidence type="ECO:0000313" key="2">
    <source>
        <dbReference type="EMBL" id="MQM07777.1"/>
    </source>
</evidence>
<accession>A0A843WJH8</accession>
<proteinExistence type="predicted"/>
<gene>
    <name evidence="2" type="ORF">Taro_040624</name>
</gene>
<reference evidence="2" key="1">
    <citation type="submission" date="2017-07" db="EMBL/GenBank/DDBJ databases">
        <title>Taro Niue Genome Assembly and Annotation.</title>
        <authorList>
            <person name="Atibalentja N."/>
            <person name="Keating K."/>
            <person name="Fields C.J."/>
        </authorList>
    </citation>
    <scope>NUCLEOTIDE SEQUENCE</scope>
    <source>
        <strain evidence="2">Niue_2</strain>
        <tissue evidence="2">Leaf</tissue>
    </source>
</reference>
<comment type="caution">
    <text evidence="2">The sequence shown here is derived from an EMBL/GenBank/DDBJ whole genome shotgun (WGS) entry which is preliminary data.</text>
</comment>
<feature type="region of interest" description="Disordered" evidence="1">
    <location>
        <begin position="165"/>
        <end position="184"/>
    </location>
</feature>
<sequence>MGFYANPFHVATYYSPYCRVELAIYTLLTKETFAMENQTVQTSSTCEPRLGISDSELPRIKKLTDVRTGKKGIESELQHMSLQDNLEGHKSAQGILVDLSDHVVDFETDVPYCTSAPLVQTVALKTGLDPRYSCKVDSVASLDNSFACPDAIRLSCPHLEIQNDPETTGISGDNSSVEGPSDDNTCYNLNGNTWLSRESPRNSSRASTSCNGSMATEWVRCDNKSSSWGDKKVGRRQVKPIKGKSAIWGKEREAFMNILEGGSLLYCHMSFEALLNVRKQLEELGFPCKAVNDGLWLQVIIVFINVCYDGLAGCLCLCHMPAPFLMDGIKLTKGGGLCANDREDGYHGGLHHAAIAAVPGRRGIGVANLGYLVEVVRKQRCKTCCLRMSEICLCLILQMLLSHRVQEIAADTCINCCLTSIQCACRQSYGYSHGSSTVGYYRQEHTHSNAPQAMGNVYISDAQGEGSSLFGPVRVHVRGPIDGLAGIGRGTTFVSGATWPPTRLVFSRVPLGTGNRNYQQSVANDDSETRVDITGDLSGDGLTALVGLTRGNNALPVQAEQTDTYETDWHSRLAADSNLPITSGISMQMMETQEHDLELDWEDSDGSTISWDLKTPLRHFPPFRFGYVASSELITSCSEHGLGILLLLGSLLWWELVVIIHELLSLLRDWFRGSFF</sequence>
<dbReference type="Proteomes" id="UP000652761">
    <property type="component" value="Unassembled WGS sequence"/>
</dbReference>
<dbReference type="PANTHER" id="PTHR47369:SF1">
    <property type="entry name" value="BTB_POZ DOMAIN-CONTAINING PROTEIN"/>
    <property type="match status" value="1"/>
</dbReference>
<dbReference type="PANTHER" id="PTHR47369">
    <property type="entry name" value="BTB/POZ DOMAIN-CONTAINING PROTEIN"/>
    <property type="match status" value="1"/>
</dbReference>
<dbReference type="EMBL" id="NMUH01003950">
    <property type="protein sequence ID" value="MQM07777.1"/>
    <property type="molecule type" value="Genomic_DNA"/>
</dbReference>
<protein>
    <submittedName>
        <fullName evidence="2">Uncharacterized protein</fullName>
    </submittedName>
</protein>
<keyword evidence="3" id="KW-1185">Reference proteome</keyword>
<dbReference type="AlphaFoldDB" id="A0A843WJH8"/>